<accession>A0ABS2A5E6</accession>
<feature type="domain" description="CHAT" evidence="1">
    <location>
        <begin position="609"/>
        <end position="918"/>
    </location>
</feature>
<keyword evidence="3" id="KW-1185">Reference proteome</keyword>
<evidence type="ECO:0000313" key="2">
    <source>
        <dbReference type="EMBL" id="MBM2615057.1"/>
    </source>
</evidence>
<comment type="caution">
    <text evidence="2">The sequence shown here is derived from an EMBL/GenBank/DDBJ whole genome shotgun (WGS) entry which is preliminary data.</text>
</comment>
<name>A0ABS2A5E6_9ACTN</name>
<protein>
    <submittedName>
        <fullName evidence="2">CHAT domain-containing protein</fullName>
    </submittedName>
</protein>
<sequence length="919" mass="96686">MGLQDESRKRHEELAAALTGAVDIERGIAGVRALPGATPALSVMAAGVVAALLSRPRGDRARPELAELISLADVGTDHAEGWELLRAVAVGNLDEVELDGPMAEAVETLIDMAVDAAMMNALADDSDGPPGGSTPVPPLRLQYLTSDRLATSSAQDLASFATRAGPASAEPEVVTPAEVLDQGFAGLYDTYDAAVEAAPDDRASTAVQLMAATSRLNQAHQHGGDLSAELTEVRRIVERLPADDELRTTVENLISMTDRMAGEAEFPISDEDLDQMVALADRTERPDLRAMAYMQAGMTALAHGQERDLARVDAGIDLLRRAVEASGPSEPDHVFMLASLALGLFRRSELTGRTSEWDEARSLLASARALAGGPHHPVWSMIQDMLAALPATRSAGETQAASMAGLRKYLGELLVRADPAVVEAATRDATAIARQCLRSNDPAGAMAALDAGRGIALFAALVAPEPADRLALAGRRDLSEAWRATDAARPTRQLRQETLDALADGDPIATLLDPPSYSEIQRTLRSVDADALVYLVPGDDSAPGYAIVAPSAGPATYLALPALRPDDNPEMYLYLADATSRDLGPATGRTLLQTDADPKFAGSLGALCDWAWRSTIGPLIERCLPRLEPTSSREVPRLVLAPVGDLARVPWHAARRSDGVYAVELVSLSQTVSAGLLGRSAAIPRTSAGPTGLVVGDPDTGGLNAPMPGARIEAYAVRQSFYRGSRYLGLRPNGSVSPSGAATAAEVRSWLAGTGPARGSMVHLACRVTSYSKLRGRPSHLLLAGGEQLTAGEVAVLLGAGDPGVDLVVLSGAGDGLPTGGHDEAYSLGSAFLAGGARSVLATQWAVPDGPTAVLLYMVHHYRQVVGQPVWEALRSAQLWMLDPGRVFPDGMPADLRDQCQTAVLDQVFLWANCTHWGA</sequence>
<dbReference type="Pfam" id="PF12770">
    <property type="entry name" value="CHAT"/>
    <property type="match status" value="1"/>
</dbReference>
<dbReference type="Proteomes" id="UP000632138">
    <property type="component" value="Unassembled WGS sequence"/>
</dbReference>
<organism evidence="2 3">
    <name type="scientific">Paractinoplanes ovalisporus</name>
    <dbReference type="NCBI Taxonomy" id="2810368"/>
    <lineage>
        <taxon>Bacteria</taxon>
        <taxon>Bacillati</taxon>
        <taxon>Actinomycetota</taxon>
        <taxon>Actinomycetes</taxon>
        <taxon>Micromonosporales</taxon>
        <taxon>Micromonosporaceae</taxon>
        <taxon>Paractinoplanes</taxon>
    </lineage>
</organism>
<dbReference type="RefSeq" id="WP_236045538.1">
    <property type="nucleotide sequence ID" value="NZ_JAENHP010000001.1"/>
</dbReference>
<dbReference type="InterPro" id="IPR024983">
    <property type="entry name" value="CHAT_dom"/>
</dbReference>
<dbReference type="EMBL" id="JAENHP010000001">
    <property type="protein sequence ID" value="MBM2615057.1"/>
    <property type="molecule type" value="Genomic_DNA"/>
</dbReference>
<evidence type="ECO:0000259" key="1">
    <source>
        <dbReference type="Pfam" id="PF12770"/>
    </source>
</evidence>
<gene>
    <name evidence="2" type="ORF">JIG36_05720</name>
</gene>
<evidence type="ECO:0000313" key="3">
    <source>
        <dbReference type="Proteomes" id="UP000632138"/>
    </source>
</evidence>
<reference evidence="2 3" key="1">
    <citation type="submission" date="2021-01" db="EMBL/GenBank/DDBJ databases">
        <title>Actinoplanes sp. nov. LDG1-06 isolated from lichen.</title>
        <authorList>
            <person name="Saeng-In P."/>
            <person name="Phongsopitanun W."/>
            <person name="Kanchanasin P."/>
            <person name="Yuki M."/>
            <person name="Kudo T."/>
            <person name="Ohkuma M."/>
            <person name="Tanasupawat S."/>
        </authorList>
    </citation>
    <scope>NUCLEOTIDE SEQUENCE [LARGE SCALE GENOMIC DNA]</scope>
    <source>
        <strain evidence="2 3">LDG1-06</strain>
    </source>
</reference>
<proteinExistence type="predicted"/>